<protein>
    <submittedName>
        <fullName evidence="4">G_PROTEIN_RECEP_F1_2 domain-containing protein</fullName>
    </submittedName>
</protein>
<dbReference type="Pfam" id="PF10321">
    <property type="entry name" value="7TM_GPCR_Srt"/>
    <property type="match status" value="1"/>
</dbReference>
<evidence type="ECO:0000313" key="4">
    <source>
        <dbReference type="WBParaSite" id="NBR_0001073401-mRNA-1"/>
    </source>
</evidence>
<feature type="transmembrane region" description="Helical" evidence="1">
    <location>
        <begin position="132"/>
        <end position="152"/>
    </location>
</feature>
<dbReference type="EMBL" id="UYSL01020375">
    <property type="protein sequence ID" value="VDL74324.1"/>
    <property type="molecule type" value="Genomic_DNA"/>
</dbReference>
<evidence type="ECO:0000313" key="3">
    <source>
        <dbReference type="Proteomes" id="UP000271162"/>
    </source>
</evidence>
<sequence length="170" mass="19249">MVVGDNPDDRPLSFDGFAVIGVVYLVVPTVLLLFYISFNLVLATDYEFGKMQVHRLMLYIGMLDCIQLFCHAFAGVATLWMGITVSLPFLCKFIGATLNSAWVALFPLSVLIAIHRLFLFHTSIRPNSDFPWPVKVGLAICFVYWFGFWTILATLAEVTYHPERQVCTFL</sequence>
<keyword evidence="3" id="KW-1185">Reference proteome</keyword>
<evidence type="ECO:0000256" key="1">
    <source>
        <dbReference type="SAM" id="Phobius"/>
    </source>
</evidence>
<evidence type="ECO:0000313" key="2">
    <source>
        <dbReference type="EMBL" id="VDL74324.1"/>
    </source>
</evidence>
<accession>A0A0N4Y4C1</accession>
<dbReference type="InterPro" id="IPR019425">
    <property type="entry name" value="7TM_GPCR_serpentine_rcpt_Srt"/>
</dbReference>
<proteinExistence type="predicted"/>
<feature type="transmembrane region" description="Helical" evidence="1">
    <location>
        <begin position="56"/>
        <end position="81"/>
    </location>
</feature>
<feature type="transmembrane region" description="Helical" evidence="1">
    <location>
        <begin position="101"/>
        <end position="120"/>
    </location>
</feature>
<organism evidence="4">
    <name type="scientific">Nippostrongylus brasiliensis</name>
    <name type="common">Rat hookworm</name>
    <dbReference type="NCBI Taxonomy" id="27835"/>
    <lineage>
        <taxon>Eukaryota</taxon>
        <taxon>Metazoa</taxon>
        <taxon>Ecdysozoa</taxon>
        <taxon>Nematoda</taxon>
        <taxon>Chromadorea</taxon>
        <taxon>Rhabditida</taxon>
        <taxon>Rhabditina</taxon>
        <taxon>Rhabditomorpha</taxon>
        <taxon>Strongyloidea</taxon>
        <taxon>Heligmosomidae</taxon>
        <taxon>Nippostrongylus</taxon>
    </lineage>
</organism>
<gene>
    <name evidence="2" type="ORF">NBR_LOCUS10735</name>
</gene>
<name>A0A0N4Y4C1_NIPBR</name>
<feature type="transmembrane region" description="Helical" evidence="1">
    <location>
        <begin position="17"/>
        <end position="44"/>
    </location>
</feature>
<dbReference type="WBParaSite" id="NBR_0001073401-mRNA-1">
    <property type="protein sequence ID" value="NBR_0001073401-mRNA-1"/>
    <property type="gene ID" value="NBR_0001073401"/>
</dbReference>
<keyword evidence="1" id="KW-0812">Transmembrane</keyword>
<reference evidence="4" key="1">
    <citation type="submission" date="2017-02" db="UniProtKB">
        <authorList>
            <consortium name="WormBaseParasite"/>
        </authorList>
    </citation>
    <scope>IDENTIFICATION</scope>
</reference>
<keyword evidence="1" id="KW-0472">Membrane</keyword>
<keyword evidence="1" id="KW-1133">Transmembrane helix</keyword>
<dbReference type="AlphaFoldDB" id="A0A0N4Y4C1"/>
<dbReference type="Proteomes" id="UP000271162">
    <property type="component" value="Unassembled WGS sequence"/>
</dbReference>
<reference evidence="2 3" key="2">
    <citation type="submission" date="2018-11" db="EMBL/GenBank/DDBJ databases">
        <authorList>
            <consortium name="Pathogen Informatics"/>
        </authorList>
    </citation>
    <scope>NUCLEOTIDE SEQUENCE [LARGE SCALE GENOMIC DNA]</scope>
</reference>